<comment type="subcellular location">
    <subcellularLocation>
        <location evidence="1">Cell membrane</location>
        <topology evidence="1">Multi-pass membrane protein</topology>
    </subcellularLocation>
    <subcellularLocation>
        <location evidence="2">Golgi apparatus membrane</location>
        <topology evidence="2">Multi-pass membrane protein</topology>
    </subcellularLocation>
</comment>
<keyword evidence="8 13" id="KW-0812">Transmembrane</keyword>
<evidence type="ECO:0000256" key="3">
    <source>
        <dbReference type="ARBA" id="ARBA00007809"/>
    </source>
</evidence>
<evidence type="ECO:0000256" key="12">
    <source>
        <dbReference type="ARBA" id="ARBA00023136"/>
    </source>
</evidence>
<evidence type="ECO:0000256" key="9">
    <source>
        <dbReference type="ARBA" id="ARBA00022737"/>
    </source>
</evidence>
<evidence type="ECO:0000256" key="8">
    <source>
        <dbReference type="ARBA" id="ARBA00022692"/>
    </source>
</evidence>
<dbReference type="EMBL" id="ANJA01000635">
    <property type="protein sequence ID" value="ETO82801.1"/>
    <property type="molecule type" value="Genomic_DNA"/>
</dbReference>
<keyword evidence="9" id="KW-0677">Repeat</keyword>
<comment type="similarity">
    <text evidence="3">Belongs to the SWEET sugar transporter family.</text>
</comment>
<dbReference type="FunFam" id="1.20.1280.290:FF:000004">
    <property type="entry name" value="Sugar transporter SWEET"/>
    <property type="match status" value="1"/>
</dbReference>
<gene>
    <name evidence="14" type="ORF">F444_03092</name>
</gene>
<reference evidence="14 15" key="1">
    <citation type="submission" date="2013-11" db="EMBL/GenBank/DDBJ databases">
        <title>The Genome Sequence of Phytophthora parasitica P1976.</title>
        <authorList>
            <consortium name="The Broad Institute Genomics Platform"/>
            <person name="Russ C."/>
            <person name="Tyler B."/>
            <person name="Panabieres F."/>
            <person name="Shan W."/>
            <person name="Tripathy S."/>
            <person name="Grunwald N."/>
            <person name="Machado M."/>
            <person name="Johnson C.S."/>
            <person name="Walker B."/>
            <person name="Young S."/>
            <person name="Zeng Q."/>
            <person name="Gargeya S."/>
            <person name="Fitzgerald M."/>
            <person name="Haas B."/>
            <person name="Abouelleil A."/>
            <person name="Allen A.W."/>
            <person name="Alvarado L."/>
            <person name="Arachchi H.M."/>
            <person name="Berlin A.M."/>
            <person name="Chapman S.B."/>
            <person name="Gainer-Dewar J."/>
            <person name="Goldberg J."/>
            <person name="Griggs A."/>
            <person name="Gujja S."/>
            <person name="Hansen M."/>
            <person name="Howarth C."/>
            <person name="Imamovic A."/>
            <person name="Ireland A."/>
            <person name="Larimer J."/>
            <person name="McCowan C."/>
            <person name="Murphy C."/>
            <person name="Pearson M."/>
            <person name="Poon T.W."/>
            <person name="Priest M."/>
            <person name="Roberts A."/>
            <person name="Saif S."/>
            <person name="Shea T."/>
            <person name="Sisk P."/>
            <person name="Sykes S."/>
            <person name="Wortman J."/>
            <person name="Nusbaum C."/>
            <person name="Birren B."/>
        </authorList>
    </citation>
    <scope>NUCLEOTIDE SEQUENCE [LARGE SCALE GENOMIC DNA]</scope>
    <source>
        <strain evidence="14 15">P1976</strain>
    </source>
</reference>
<evidence type="ECO:0000256" key="11">
    <source>
        <dbReference type="ARBA" id="ARBA00023034"/>
    </source>
</evidence>
<evidence type="ECO:0000256" key="2">
    <source>
        <dbReference type="ARBA" id="ARBA00004653"/>
    </source>
</evidence>
<evidence type="ECO:0000256" key="10">
    <source>
        <dbReference type="ARBA" id="ARBA00022989"/>
    </source>
</evidence>
<evidence type="ECO:0000313" key="14">
    <source>
        <dbReference type="EMBL" id="ETO82801.1"/>
    </source>
</evidence>
<keyword evidence="6" id="KW-1003">Cell membrane</keyword>
<dbReference type="InterPro" id="IPR004316">
    <property type="entry name" value="SWEET_rpt"/>
</dbReference>
<dbReference type="Gene3D" id="1.20.1280.290">
    <property type="match status" value="1"/>
</dbReference>
<dbReference type="GO" id="GO:0005886">
    <property type="term" value="C:plasma membrane"/>
    <property type="evidence" value="ECO:0007669"/>
    <property type="project" value="UniProtKB-SubCell"/>
</dbReference>
<evidence type="ECO:0000256" key="1">
    <source>
        <dbReference type="ARBA" id="ARBA00004651"/>
    </source>
</evidence>
<dbReference type="InterPro" id="IPR047664">
    <property type="entry name" value="SWEET"/>
</dbReference>
<evidence type="ECO:0000256" key="13">
    <source>
        <dbReference type="SAM" id="Phobius"/>
    </source>
</evidence>
<dbReference type="AlphaFoldDB" id="A0A081AV90"/>
<keyword evidence="5" id="KW-0813">Transport</keyword>
<accession>A0A081AV90</accession>
<evidence type="ECO:0000256" key="6">
    <source>
        <dbReference type="ARBA" id="ARBA00022475"/>
    </source>
</evidence>
<comment type="caution">
    <text evidence="14">The sequence shown here is derived from an EMBL/GenBank/DDBJ whole genome shotgun (WGS) entry which is preliminary data.</text>
</comment>
<organism evidence="14 15">
    <name type="scientific">Phytophthora nicotianae P1976</name>
    <dbReference type="NCBI Taxonomy" id="1317066"/>
    <lineage>
        <taxon>Eukaryota</taxon>
        <taxon>Sar</taxon>
        <taxon>Stramenopiles</taxon>
        <taxon>Oomycota</taxon>
        <taxon>Peronosporomycetes</taxon>
        <taxon>Peronosporales</taxon>
        <taxon>Peronosporaceae</taxon>
        <taxon>Phytophthora</taxon>
    </lineage>
</organism>
<proteinExistence type="inferred from homology"/>
<feature type="transmembrane region" description="Helical" evidence="13">
    <location>
        <begin position="59"/>
        <end position="80"/>
    </location>
</feature>
<protein>
    <recommendedName>
        <fullName evidence="4">Sugar transporter SWEET1</fullName>
    </recommendedName>
</protein>
<dbReference type="Pfam" id="PF03083">
    <property type="entry name" value="MtN3_slv"/>
    <property type="match status" value="1"/>
</dbReference>
<dbReference type="GO" id="GO:0051119">
    <property type="term" value="F:sugar transmembrane transporter activity"/>
    <property type="evidence" value="ECO:0007669"/>
    <property type="project" value="InterPro"/>
</dbReference>
<sequence length="140" mass="15370">MGAISIGTSTGLYGAPLATIRRSIRTRSTASMPLTLCLANFFNSVCWVVYAVIIVDVWVLLRNAFGCVLTTIQMILYIIYPTSTMRLQSVMIDHPDEASISILFSTLEGPLGRKSSLDLKDILDFVAVRSPVRLQQTTVA</sequence>
<feature type="transmembrane region" description="Helical" evidence="13">
    <location>
        <begin position="30"/>
        <end position="53"/>
    </location>
</feature>
<dbReference type="GO" id="GO:0000139">
    <property type="term" value="C:Golgi membrane"/>
    <property type="evidence" value="ECO:0007669"/>
    <property type="project" value="UniProtKB-SubCell"/>
</dbReference>
<keyword evidence="11" id="KW-0333">Golgi apparatus</keyword>
<dbReference type="Proteomes" id="UP000028582">
    <property type="component" value="Unassembled WGS sequence"/>
</dbReference>
<evidence type="ECO:0000256" key="7">
    <source>
        <dbReference type="ARBA" id="ARBA00022597"/>
    </source>
</evidence>
<dbReference type="OrthoDB" id="409725at2759"/>
<keyword evidence="7" id="KW-0762">Sugar transport</keyword>
<keyword evidence="10 13" id="KW-1133">Transmembrane helix</keyword>
<evidence type="ECO:0000256" key="5">
    <source>
        <dbReference type="ARBA" id="ARBA00022448"/>
    </source>
</evidence>
<name>A0A081AV90_PHYNI</name>
<dbReference type="PANTHER" id="PTHR10791">
    <property type="entry name" value="RAG1-ACTIVATING PROTEIN 1"/>
    <property type="match status" value="1"/>
</dbReference>
<evidence type="ECO:0000313" key="15">
    <source>
        <dbReference type="Proteomes" id="UP000028582"/>
    </source>
</evidence>
<evidence type="ECO:0000256" key="4">
    <source>
        <dbReference type="ARBA" id="ARBA00021741"/>
    </source>
</evidence>
<dbReference type="PANTHER" id="PTHR10791:SF30">
    <property type="entry name" value="SUGAR TRANSPORTER SWEET1"/>
    <property type="match status" value="1"/>
</dbReference>
<keyword evidence="12 13" id="KW-0472">Membrane</keyword>